<dbReference type="SUPFAM" id="SSF53474">
    <property type="entry name" value="alpha/beta-Hydrolases"/>
    <property type="match status" value="1"/>
</dbReference>
<accession>A0A9P3H988</accession>
<dbReference type="InterPro" id="IPR002925">
    <property type="entry name" value="Dienelactn_hydro"/>
</dbReference>
<dbReference type="AlphaFoldDB" id="A0A9P3H988"/>
<gene>
    <name evidence="2" type="ORF">EMPS_04535</name>
</gene>
<reference evidence="2" key="1">
    <citation type="submission" date="2021-11" db="EMBL/GenBank/DDBJ databases">
        <authorList>
            <person name="Herlambang A."/>
            <person name="Guo Y."/>
            <person name="Takashima Y."/>
            <person name="Nishizawa T."/>
        </authorList>
    </citation>
    <scope>NUCLEOTIDE SEQUENCE</scope>
    <source>
        <strain evidence="2">E1425</strain>
    </source>
</reference>
<dbReference type="EMBL" id="BQFW01000006">
    <property type="protein sequence ID" value="GJJ72178.1"/>
    <property type="molecule type" value="Genomic_DNA"/>
</dbReference>
<feature type="domain" description="Dienelactone hydrolase" evidence="1">
    <location>
        <begin position="39"/>
        <end position="248"/>
    </location>
</feature>
<comment type="caution">
    <text evidence="2">The sequence shown here is derived from an EMBL/GenBank/DDBJ whole genome shotgun (WGS) entry which is preliminary data.</text>
</comment>
<dbReference type="Proteomes" id="UP000827284">
    <property type="component" value="Unassembled WGS sequence"/>
</dbReference>
<dbReference type="Pfam" id="PF01738">
    <property type="entry name" value="DLH"/>
    <property type="match status" value="1"/>
</dbReference>
<evidence type="ECO:0000259" key="1">
    <source>
        <dbReference type="Pfam" id="PF01738"/>
    </source>
</evidence>
<reference evidence="2" key="2">
    <citation type="journal article" date="2022" name="Microbiol. Resour. Announc.">
        <title>Whole-Genome Sequence of Entomortierella parvispora E1425, a Mucoromycotan Fungus Associated with Burkholderiaceae-Related Endosymbiotic Bacteria.</title>
        <authorList>
            <person name="Herlambang A."/>
            <person name="Guo Y."/>
            <person name="Takashima Y."/>
            <person name="Narisawa K."/>
            <person name="Ohta H."/>
            <person name="Nishizawa T."/>
        </authorList>
    </citation>
    <scope>NUCLEOTIDE SEQUENCE</scope>
    <source>
        <strain evidence="2">E1425</strain>
    </source>
</reference>
<proteinExistence type="predicted"/>
<evidence type="ECO:0000313" key="2">
    <source>
        <dbReference type="EMBL" id="GJJ72178.1"/>
    </source>
</evidence>
<organism evidence="2 3">
    <name type="scientific">Entomortierella parvispora</name>
    <dbReference type="NCBI Taxonomy" id="205924"/>
    <lineage>
        <taxon>Eukaryota</taxon>
        <taxon>Fungi</taxon>
        <taxon>Fungi incertae sedis</taxon>
        <taxon>Mucoromycota</taxon>
        <taxon>Mortierellomycotina</taxon>
        <taxon>Mortierellomycetes</taxon>
        <taxon>Mortierellales</taxon>
        <taxon>Mortierellaceae</taxon>
        <taxon>Entomortierella</taxon>
    </lineage>
</organism>
<name>A0A9P3H988_9FUNG</name>
<dbReference type="PANTHER" id="PTHR47668">
    <property type="entry name" value="DIENELACTONE HYDROLASE FAMILY PROTEIN (AFU_ORTHOLOGUE AFUA_6G01940)"/>
    <property type="match status" value="1"/>
</dbReference>
<keyword evidence="3" id="KW-1185">Reference proteome</keyword>
<dbReference type="OrthoDB" id="17560at2759"/>
<protein>
    <recommendedName>
        <fullName evidence="1">Dienelactone hydrolase domain-containing protein</fullName>
    </recommendedName>
</protein>
<dbReference type="InterPro" id="IPR029058">
    <property type="entry name" value="AB_hydrolase_fold"/>
</dbReference>
<sequence length="254" mass="27800">MDIQVTDACCNTPATKTTWVQQGSFKSLSKPIEGIERRTYRVGPRDSKKGIVALIDIHSFHPTTIQFLDTLASKGFQVSAIDLFLNGPLPDEYMGEMPKLVGWIRTNASYEGNHIDKLVKVAAHDLQTDGCDALFNIGHCWGAHLAICAASEPDQVFLGVAGPHPTAVTAELVQGLKCPLAIFPSKDEPDMLPVIEAVQAKGFSTPSLHVRFDNMDHGFCGGRGDWTVPEQKDAADEVMQQMADFFTTLARKEE</sequence>
<dbReference type="GO" id="GO:0016787">
    <property type="term" value="F:hydrolase activity"/>
    <property type="evidence" value="ECO:0007669"/>
    <property type="project" value="InterPro"/>
</dbReference>
<dbReference type="PANTHER" id="PTHR47668:SF1">
    <property type="entry name" value="DIENELACTONE HYDROLASE DOMAIN-CONTAINING PROTEIN-RELATED"/>
    <property type="match status" value="1"/>
</dbReference>
<dbReference type="Gene3D" id="3.40.50.1820">
    <property type="entry name" value="alpha/beta hydrolase"/>
    <property type="match status" value="1"/>
</dbReference>
<evidence type="ECO:0000313" key="3">
    <source>
        <dbReference type="Proteomes" id="UP000827284"/>
    </source>
</evidence>